<name>A0A4Y8UM18_9GAMM</name>
<sequence>MDFNHFYQIDSDQRWVISAAQGSTFAKRYANDFNPLHDADNRRFVVPGDLLFALVLHQFGLRSQMAFSFSAAVAADSPLRVSSLEHDSELTVELYDSRDKVAMTARAAGPGSDDSALINQLVAAYVSFSGQNFPGILMPLLQQQQVMINPDRPLVMYEGMDFALDSFALSAPQLQLHEATLSVDGRRGQVVFNFVITEQGEVVGRGKKYIALGGLRPYQAAPMDAIVADYLARRQAYQA</sequence>
<protein>
    <submittedName>
        <fullName evidence="1">DUF3581 family protein</fullName>
    </submittedName>
</protein>
<gene>
    <name evidence="1" type="ORF">E3W66_00885</name>
</gene>
<evidence type="ECO:0000313" key="1">
    <source>
        <dbReference type="EMBL" id="TFH69311.1"/>
    </source>
</evidence>
<dbReference type="AlphaFoldDB" id="A0A4Y8UM18"/>
<dbReference type="Proteomes" id="UP000298133">
    <property type="component" value="Unassembled WGS sequence"/>
</dbReference>
<keyword evidence="2" id="KW-1185">Reference proteome</keyword>
<dbReference type="Pfam" id="PF12119">
    <property type="entry name" value="DUF3581"/>
    <property type="match status" value="1"/>
</dbReference>
<dbReference type="OrthoDB" id="5892138at2"/>
<reference evidence="1 2" key="1">
    <citation type="submission" date="2019-03" db="EMBL/GenBank/DDBJ databases">
        <title>Draft genome of Gammaproteobacteria bacterium LSUCC0057, a member of the SAR92 clade.</title>
        <authorList>
            <person name="Lanclos V.C."/>
            <person name="Doiron C."/>
            <person name="Henson M.W."/>
            <person name="Thrash J.C."/>
        </authorList>
    </citation>
    <scope>NUCLEOTIDE SEQUENCE [LARGE SCALE GENOMIC DNA]</scope>
    <source>
        <strain evidence="1 2">LSUCC0057</strain>
    </source>
</reference>
<organism evidence="1 2">
    <name type="scientific">Gammaproteobacteria bacterium LSUCC0057</name>
    <dbReference type="NCBI Taxonomy" id="2559237"/>
    <lineage>
        <taxon>Bacteria</taxon>
        <taxon>Pseudomonadati</taxon>
        <taxon>Pseudomonadota</taxon>
        <taxon>Gammaproteobacteria</taxon>
        <taxon>Cellvibrionales</taxon>
        <taxon>Porticoccaceae</taxon>
        <taxon>SAR92 clade</taxon>
    </lineage>
</organism>
<dbReference type="InterPro" id="IPR021974">
    <property type="entry name" value="DUF3581"/>
</dbReference>
<comment type="caution">
    <text evidence="1">The sequence shown here is derived from an EMBL/GenBank/DDBJ whole genome shotgun (WGS) entry which is preliminary data.</text>
</comment>
<dbReference type="EMBL" id="SPIA01000001">
    <property type="protein sequence ID" value="TFH69311.1"/>
    <property type="molecule type" value="Genomic_DNA"/>
</dbReference>
<evidence type="ECO:0000313" key="2">
    <source>
        <dbReference type="Proteomes" id="UP000298133"/>
    </source>
</evidence>
<proteinExistence type="predicted"/>
<accession>A0A4Y8UM18</accession>